<evidence type="ECO:0000313" key="3">
    <source>
        <dbReference type="Proteomes" id="UP001219066"/>
    </source>
</evidence>
<proteinExistence type="predicted"/>
<dbReference type="AlphaFoldDB" id="A0AAX3SUJ9"/>
<accession>A0AAX3SUJ9</accession>
<organism evidence="2 3">
    <name type="scientific">Delftia tsuruhatensis</name>
    <dbReference type="NCBI Taxonomy" id="180282"/>
    <lineage>
        <taxon>Bacteria</taxon>
        <taxon>Pseudomonadati</taxon>
        <taxon>Pseudomonadota</taxon>
        <taxon>Betaproteobacteria</taxon>
        <taxon>Burkholderiales</taxon>
        <taxon>Comamonadaceae</taxon>
        <taxon>Delftia</taxon>
    </lineage>
</organism>
<dbReference type="EMBL" id="CP120956">
    <property type="protein sequence ID" value="WFF83787.1"/>
    <property type="molecule type" value="Genomic_DNA"/>
</dbReference>
<sequence>MMIIGTDCVAGKTAHGRGDHDVKPRLRLGPSSPGRDLQSNRASGLPGGGQRARALFLYVIYWTKHIFVLDNSENPSKHPGHGRTFCSLQINDATF</sequence>
<dbReference type="Proteomes" id="UP001219066">
    <property type="component" value="Chromosome"/>
</dbReference>
<name>A0AAX3SUJ9_9BURK</name>
<dbReference type="RefSeq" id="WP_277849868.1">
    <property type="nucleotide sequence ID" value="NZ_CP120956.1"/>
</dbReference>
<protein>
    <submittedName>
        <fullName evidence="2">Uncharacterized protein</fullName>
    </submittedName>
</protein>
<evidence type="ECO:0000313" key="2">
    <source>
        <dbReference type="EMBL" id="WFF83787.1"/>
    </source>
</evidence>
<gene>
    <name evidence="2" type="ORF">PYR84_14140</name>
</gene>
<evidence type="ECO:0000256" key="1">
    <source>
        <dbReference type="SAM" id="MobiDB-lite"/>
    </source>
</evidence>
<feature type="region of interest" description="Disordered" evidence="1">
    <location>
        <begin position="1"/>
        <end position="49"/>
    </location>
</feature>
<reference evidence="2" key="1">
    <citation type="submission" date="2023-03" db="EMBL/GenBank/DDBJ databases">
        <title>Synergistic degradation of erythromycin by symbiotic bacteria Ery-6A and Ery-6B and application in simulated water remediation.</title>
        <authorList>
            <person name="Xu S."/>
        </authorList>
    </citation>
    <scope>NUCLEOTIDE SEQUENCE</scope>
    <source>
        <strain evidence="2">Ery-6A</strain>
    </source>
</reference>